<keyword evidence="1" id="KW-1133">Transmembrane helix</keyword>
<evidence type="ECO:0000313" key="3">
    <source>
        <dbReference type="Proteomes" id="UP001275315"/>
    </source>
</evidence>
<proteinExistence type="predicted"/>
<feature type="transmembrane region" description="Helical" evidence="1">
    <location>
        <begin position="26"/>
        <end position="47"/>
    </location>
</feature>
<comment type="caution">
    <text evidence="2">The sequence shown here is derived from an EMBL/GenBank/DDBJ whole genome shotgun (WGS) entry which is preliminary data.</text>
</comment>
<keyword evidence="1" id="KW-0472">Membrane</keyword>
<evidence type="ECO:0000313" key="2">
    <source>
        <dbReference type="EMBL" id="MDY0409021.1"/>
    </source>
</evidence>
<accession>A0ABU5CRQ6</accession>
<dbReference type="Proteomes" id="UP001275315">
    <property type="component" value="Unassembled WGS sequence"/>
</dbReference>
<organism evidence="2 3">
    <name type="scientific">Paracerasibacillus soli</name>
    <dbReference type="NCBI Taxonomy" id="480284"/>
    <lineage>
        <taxon>Bacteria</taxon>
        <taxon>Bacillati</taxon>
        <taxon>Bacillota</taxon>
        <taxon>Bacilli</taxon>
        <taxon>Bacillales</taxon>
        <taxon>Bacillaceae</taxon>
        <taxon>Paracerasibacillus</taxon>
    </lineage>
</organism>
<feature type="non-terminal residue" evidence="2">
    <location>
        <position position="1"/>
    </location>
</feature>
<keyword evidence="3" id="KW-1185">Reference proteome</keyword>
<sequence>AKGMAFPPVMALMKVALLNSIFRKRLVVAFVVSVITMATLSGFLFYIF</sequence>
<protein>
    <submittedName>
        <fullName evidence="2">Permease</fullName>
    </submittedName>
</protein>
<name>A0ABU5CRQ6_9BACI</name>
<gene>
    <name evidence="2" type="ORF">RWD45_11190</name>
</gene>
<evidence type="ECO:0000256" key="1">
    <source>
        <dbReference type="SAM" id="Phobius"/>
    </source>
</evidence>
<keyword evidence="1" id="KW-0812">Transmembrane</keyword>
<dbReference type="EMBL" id="JAWDIQ010000001">
    <property type="protein sequence ID" value="MDY0409021.1"/>
    <property type="molecule type" value="Genomic_DNA"/>
</dbReference>
<reference evidence="2 3" key="1">
    <citation type="submission" date="2023-10" db="EMBL/GenBank/DDBJ databases">
        <title>Virgibacillus soli CC-YMP-6 genome.</title>
        <authorList>
            <person name="Miliotis G."/>
            <person name="Sengupta P."/>
            <person name="Hameed A."/>
            <person name="Chuvochina M."/>
            <person name="Mcdonagh F."/>
            <person name="Simpson A.C."/>
            <person name="Singh N.K."/>
            <person name="Rekha P.D."/>
            <person name="Raman K."/>
            <person name="Hugenholtz P."/>
            <person name="Venkateswaran K."/>
        </authorList>
    </citation>
    <scope>NUCLEOTIDE SEQUENCE [LARGE SCALE GENOMIC DNA]</scope>
    <source>
        <strain evidence="2 3">CC-YMP-6</strain>
    </source>
</reference>